<organism evidence="4 5">
    <name type="scientific">Sphingobacterium haloxyli</name>
    <dbReference type="NCBI Taxonomy" id="2100533"/>
    <lineage>
        <taxon>Bacteria</taxon>
        <taxon>Pseudomonadati</taxon>
        <taxon>Bacteroidota</taxon>
        <taxon>Sphingobacteriia</taxon>
        <taxon>Sphingobacteriales</taxon>
        <taxon>Sphingobacteriaceae</taxon>
        <taxon>Sphingobacterium</taxon>
    </lineage>
</organism>
<dbReference type="Gene3D" id="2.70.70.10">
    <property type="entry name" value="Glucose Permease (Domain IIA)"/>
    <property type="match status" value="1"/>
</dbReference>
<protein>
    <submittedName>
        <fullName evidence="4">M23 family peptidase</fullName>
    </submittedName>
</protein>
<comment type="caution">
    <text evidence="4">The sequence shown here is derived from an EMBL/GenBank/DDBJ whole genome shotgun (WGS) entry which is preliminary data.</text>
</comment>
<keyword evidence="5" id="KW-1185">Reference proteome</keyword>
<dbReference type="AlphaFoldDB" id="A0A2S9J0T3"/>
<keyword evidence="1" id="KW-0732">Signal</keyword>
<dbReference type="Pfam" id="PF01551">
    <property type="entry name" value="Peptidase_M23"/>
    <property type="match status" value="1"/>
</dbReference>
<dbReference type="CDD" id="cd12797">
    <property type="entry name" value="M23_peptidase"/>
    <property type="match status" value="1"/>
</dbReference>
<dbReference type="RefSeq" id="WP_105717913.1">
    <property type="nucleotide sequence ID" value="NZ_PVBQ01000014.1"/>
</dbReference>
<keyword evidence="2" id="KW-1133">Transmembrane helix</keyword>
<keyword evidence="2" id="KW-0472">Membrane</keyword>
<feature type="domain" description="M23ase beta-sheet core" evidence="3">
    <location>
        <begin position="185"/>
        <end position="279"/>
    </location>
</feature>
<dbReference type="OrthoDB" id="9810477at2"/>
<dbReference type="InterPro" id="IPR050570">
    <property type="entry name" value="Cell_wall_metabolism_enzyme"/>
</dbReference>
<dbReference type="GO" id="GO:0004222">
    <property type="term" value="F:metalloendopeptidase activity"/>
    <property type="evidence" value="ECO:0007669"/>
    <property type="project" value="TreeGrafter"/>
</dbReference>
<evidence type="ECO:0000313" key="4">
    <source>
        <dbReference type="EMBL" id="PRD46370.1"/>
    </source>
</evidence>
<reference evidence="4 5" key="1">
    <citation type="submission" date="2018-02" db="EMBL/GenBank/DDBJ databases">
        <title>The draft genome of Sphingobacterium sp. 5JN-11.</title>
        <authorList>
            <person name="Liu L."/>
            <person name="Li L."/>
            <person name="Liang L."/>
            <person name="Zhang X."/>
            <person name="Wang T."/>
        </authorList>
    </citation>
    <scope>NUCLEOTIDE SEQUENCE [LARGE SCALE GENOMIC DNA]</scope>
    <source>
        <strain evidence="4 5">5JN-11</strain>
    </source>
</reference>
<dbReference type="InterPro" id="IPR016047">
    <property type="entry name" value="M23ase_b-sheet_dom"/>
</dbReference>
<dbReference type="PANTHER" id="PTHR21666:SF289">
    <property type="entry name" value="L-ALA--D-GLU ENDOPEPTIDASE"/>
    <property type="match status" value="1"/>
</dbReference>
<sequence length="285" mass="32293">MLKKKTAVLFVEPDGTSTKRMQVPTFVVTHWKKILCSFLSLSAITVLSVVYVVKQRTSEKYIKVYDQKLNKLKAENRLLELDEFNNQLTTEEIKKSFNSIDSTIDRINQKMKKRGLKEIKMNPNMGGPVEKNDDDLVELSAFYKKQLADLESKLDGLPLGRPHHGRITSSYGYRRNPFTNRGREMHQGVDLKGRTGDPVKATAKGRVTFAGWKGAYGYVVMVKHNNGYETRYAHLTRTRVKKGQAVEAGDIVGLLGSTGRSTGPHLHYEVLLNSRKLNPSKYFSL</sequence>
<keyword evidence="2" id="KW-0812">Transmembrane</keyword>
<evidence type="ECO:0000256" key="1">
    <source>
        <dbReference type="ARBA" id="ARBA00022729"/>
    </source>
</evidence>
<dbReference type="EMBL" id="PVBQ01000014">
    <property type="protein sequence ID" value="PRD46370.1"/>
    <property type="molecule type" value="Genomic_DNA"/>
</dbReference>
<evidence type="ECO:0000313" key="5">
    <source>
        <dbReference type="Proteomes" id="UP000239711"/>
    </source>
</evidence>
<dbReference type="SUPFAM" id="SSF51261">
    <property type="entry name" value="Duplicated hybrid motif"/>
    <property type="match status" value="1"/>
</dbReference>
<dbReference type="InterPro" id="IPR011055">
    <property type="entry name" value="Dup_hybrid_motif"/>
</dbReference>
<accession>A0A2S9J0T3</accession>
<evidence type="ECO:0000256" key="2">
    <source>
        <dbReference type="SAM" id="Phobius"/>
    </source>
</evidence>
<dbReference type="FunFam" id="2.70.70.10:FF:000006">
    <property type="entry name" value="M23 family peptidase"/>
    <property type="match status" value="1"/>
</dbReference>
<gene>
    <name evidence="4" type="ORF">C5745_15450</name>
</gene>
<proteinExistence type="predicted"/>
<dbReference type="Proteomes" id="UP000239711">
    <property type="component" value="Unassembled WGS sequence"/>
</dbReference>
<name>A0A2S9J0T3_9SPHI</name>
<evidence type="ECO:0000259" key="3">
    <source>
        <dbReference type="Pfam" id="PF01551"/>
    </source>
</evidence>
<feature type="transmembrane region" description="Helical" evidence="2">
    <location>
        <begin position="31"/>
        <end position="53"/>
    </location>
</feature>
<dbReference type="PANTHER" id="PTHR21666">
    <property type="entry name" value="PEPTIDASE-RELATED"/>
    <property type="match status" value="1"/>
</dbReference>